<dbReference type="Pfam" id="PF00701">
    <property type="entry name" value="DHDPS"/>
    <property type="match status" value="1"/>
</dbReference>
<dbReference type="PANTHER" id="PTHR12128:SF66">
    <property type="entry name" value="4-HYDROXY-2-OXOGLUTARATE ALDOLASE, MITOCHONDRIAL"/>
    <property type="match status" value="1"/>
</dbReference>
<dbReference type="GO" id="GO:0008840">
    <property type="term" value="F:4-hydroxy-tetrahydrodipicolinate synthase activity"/>
    <property type="evidence" value="ECO:0007669"/>
    <property type="project" value="TreeGrafter"/>
</dbReference>
<keyword evidence="2 4" id="KW-0456">Lyase</keyword>
<dbReference type="GO" id="GO:0044281">
    <property type="term" value="P:small molecule metabolic process"/>
    <property type="evidence" value="ECO:0007669"/>
    <property type="project" value="UniProtKB-ARBA"/>
</dbReference>
<feature type="active site" description="Proton donor/acceptor" evidence="5">
    <location>
        <position position="136"/>
    </location>
</feature>
<evidence type="ECO:0000256" key="1">
    <source>
        <dbReference type="ARBA" id="ARBA00007592"/>
    </source>
</evidence>
<dbReference type="PANTHER" id="PTHR12128">
    <property type="entry name" value="DIHYDRODIPICOLINATE SYNTHASE"/>
    <property type="match status" value="1"/>
</dbReference>
<name>A0A8H7PG24_MORIS</name>
<dbReference type="Proteomes" id="UP000654370">
    <property type="component" value="Unassembled WGS sequence"/>
</dbReference>
<dbReference type="OrthoDB" id="191315at2759"/>
<protein>
    <recommendedName>
        <fullName evidence="9">4-hydroxy-tetrahydrodipicolinate synthase</fullName>
    </recommendedName>
</protein>
<dbReference type="PIRSF" id="PIRSF001365">
    <property type="entry name" value="DHDPS"/>
    <property type="match status" value="1"/>
</dbReference>
<evidence type="ECO:0000256" key="2">
    <source>
        <dbReference type="ARBA" id="ARBA00023239"/>
    </source>
</evidence>
<dbReference type="EMBL" id="JAEPQZ010000015">
    <property type="protein sequence ID" value="KAG2173297.1"/>
    <property type="molecule type" value="Genomic_DNA"/>
</dbReference>
<gene>
    <name evidence="7" type="ORF">INT43_004671</name>
</gene>
<comment type="similarity">
    <text evidence="1 4">Belongs to the DapA family.</text>
</comment>
<evidence type="ECO:0000313" key="8">
    <source>
        <dbReference type="Proteomes" id="UP000654370"/>
    </source>
</evidence>
<feature type="active site" description="Schiff-base intermediate with substrate" evidence="5">
    <location>
        <position position="165"/>
    </location>
</feature>
<reference evidence="7" key="1">
    <citation type="submission" date="2020-12" db="EMBL/GenBank/DDBJ databases">
        <title>Metabolic potential, ecology and presence of endohyphal bacteria is reflected in genomic diversity of Mucoromycotina.</title>
        <authorList>
            <person name="Muszewska A."/>
            <person name="Okrasinska A."/>
            <person name="Steczkiewicz K."/>
            <person name="Drgas O."/>
            <person name="Orlowska M."/>
            <person name="Perlinska-Lenart U."/>
            <person name="Aleksandrzak-Piekarczyk T."/>
            <person name="Szatraj K."/>
            <person name="Zielenkiewicz U."/>
            <person name="Pilsyk S."/>
            <person name="Malc E."/>
            <person name="Mieczkowski P."/>
            <person name="Kruszewska J.S."/>
            <person name="Biernat P."/>
            <person name="Pawlowska J."/>
        </authorList>
    </citation>
    <scope>NUCLEOTIDE SEQUENCE</scope>
    <source>
        <strain evidence="7">WA0000067209</strain>
    </source>
</reference>
<sequence length="297" mass="33002">MSKKAFLPYSIAIVTPFTEEGRFNIAALPSVVDYYKKFAPALLVCGSTGEQHCLTILERKQLYHTVREVAGANYPLYAGVAGFRTADAVELAESALADNYNGIMLGFPPYRRISQREAYAYVKEVADATPLPIFLYNNPPRTGFSLAPKTFVKIVKNMPTVQGIKEAGDVDNVNMVKSHLPDNISYLTGSDMSIVEAFTEQGYTGITSIMAGVYPLEMKKVYDLLESGDKDEAKRIMKDIIEPGYDIMEDSGFLPCLKYILRKRGVKAGWCPPPMMDPTQEDQDDLDEVFGLLPVKH</sequence>
<dbReference type="CDD" id="cd00408">
    <property type="entry name" value="DHDPS-like"/>
    <property type="match status" value="1"/>
</dbReference>
<dbReference type="InterPro" id="IPR020625">
    <property type="entry name" value="Schiff_base-form_aldolases_AS"/>
</dbReference>
<dbReference type="Gene3D" id="3.20.20.70">
    <property type="entry name" value="Aldolase class I"/>
    <property type="match status" value="1"/>
</dbReference>
<dbReference type="SUPFAM" id="SSF51569">
    <property type="entry name" value="Aldolase"/>
    <property type="match status" value="1"/>
</dbReference>
<comment type="caution">
    <text evidence="7">The sequence shown here is derived from an EMBL/GenBank/DDBJ whole genome shotgun (WGS) entry which is preliminary data.</text>
</comment>
<dbReference type="PROSITE" id="PS00666">
    <property type="entry name" value="DHDPS_2"/>
    <property type="match status" value="1"/>
</dbReference>
<dbReference type="SMART" id="SM01130">
    <property type="entry name" value="DHDPS"/>
    <property type="match status" value="1"/>
</dbReference>
<evidence type="ECO:0008006" key="9">
    <source>
        <dbReference type="Google" id="ProtNLM"/>
    </source>
</evidence>
<evidence type="ECO:0000256" key="4">
    <source>
        <dbReference type="PIRNR" id="PIRNR001365"/>
    </source>
</evidence>
<evidence type="ECO:0000256" key="6">
    <source>
        <dbReference type="PIRSR" id="PIRSR001365-2"/>
    </source>
</evidence>
<feature type="binding site" evidence="6">
    <location>
        <position position="48"/>
    </location>
    <ligand>
        <name>pyruvate</name>
        <dbReference type="ChEBI" id="CHEBI:15361"/>
    </ligand>
</feature>
<dbReference type="InterPro" id="IPR002220">
    <property type="entry name" value="DapA-like"/>
</dbReference>
<dbReference type="InterPro" id="IPR013785">
    <property type="entry name" value="Aldolase_TIM"/>
</dbReference>
<keyword evidence="8" id="KW-1185">Reference proteome</keyword>
<organism evidence="7 8">
    <name type="scientific">Mortierella isabellina</name>
    <name type="common">Filamentous fungus</name>
    <name type="synonym">Umbelopsis isabellina</name>
    <dbReference type="NCBI Taxonomy" id="91625"/>
    <lineage>
        <taxon>Eukaryota</taxon>
        <taxon>Fungi</taxon>
        <taxon>Fungi incertae sedis</taxon>
        <taxon>Mucoromycota</taxon>
        <taxon>Mucoromycotina</taxon>
        <taxon>Umbelopsidomycetes</taxon>
        <taxon>Umbelopsidales</taxon>
        <taxon>Umbelopsidaceae</taxon>
        <taxon>Umbelopsis</taxon>
    </lineage>
</organism>
<evidence type="ECO:0000256" key="5">
    <source>
        <dbReference type="PIRSR" id="PIRSR001365-1"/>
    </source>
</evidence>
<evidence type="ECO:0000313" key="7">
    <source>
        <dbReference type="EMBL" id="KAG2173297.1"/>
    </source>
</evidence>
<dbReference type="PRINTS" id="PR00146">
    <property type="entry name" value="DHPICSNTHASE"/>
</dbReference>
<accession>A0A8H7PG24</accession>
<keyword evidence="3" id="KW-0704">Schiff base</keyword>
<proteinExistence type="inferred from homology"/>
<evidence type="ECO:0000256" key="3">
    <source>
        <dbReference type="ARBA" id="ARBA00023270"/>
    </source>
</evidence>
<dbReference type="AlphaFoldDB" id="A0A8H7PG24"/>